<evidence type="ECO:0000256" key="6">
    <source>
        <dbReference type="ARBA" id="ARBA00022692"/>
    </source>
</evidence>
<keyword evidence="12 13" id="KW-0998">Cell outer membrane</keyword>
<evidence type="ECO:0000313" key="18">
    <source>
        <dbReference type="EMBL" id="MTW33815.1"/>
    </source>
</evidence>
<dbReference type="InterPro" id="IPR012910">
    <property type="entry name" value="Plug_dom"/>
</dbReference>
<dbReference type="PANTHER" id="PTHR32552:SF81">
    <property type="entry name" value="TONB-DEPENDENT OUTER MEMBRANE RECEPTOR"/>
    <property type="match status" value="1"/>
</dbReference>
<evidence type="ECO:0000256" key="5">
    <source>
        <dbReference type="ARBA" id="ARBA00022496"/>
    </source>
</evidence>
<evidence type="ECO:0000256" key="8">
    <source>
        <dbReference type="ARBA" id="ARBA00023065"/>
    </source>
</evidence>
<evidence type="ECO:0000256" key="13">
    <source>
        <dbReference type="PROSITE-ProRule" id="PRU01360"/>
    </source>
</evidence>
<keyword evidence="10 13" id="KW-0472">Membrane</keyword>
<feature type="signal peptide" evidence="15">
    <location>
        <begin position="1"/>
        <end position="38"/>
    </location>
</feature>
<evidence type="ECO:0000256" key="7">
    <source>
        <dbReference type="ARBA" id="ARBA00023004"/>
    </source>
</evidence>
<reference evidence="18 19" key="1">
    <citation type="submission" date="2019-11" db="EMBL/GenBank/DDBJ databases">
        <title>Type strains purchased from KCTC, JCM and DSMZ.</title>
        <authorList>
            <person name="Lu H."/>
        </authorList>
    </citation>
    <scope>NUCLEOTIDE SEQUENCE [LARGE SCALE GENOMIC DNA]</scope>
    <source>
        <strain evidence="18 19">DSM 103461</strain>
    </source>
</reference>
<dbReference type="InterPro" id="IPR037066">
    <property type="entry name" value="Plug_dom_sf"/>
</dbReference>
<proteinExistence type="inferred from homology"/>
<evidence type="ECO:0000256" key="3">
    <source>
        <dbReference type="ARBA" id="ARBA00022448"/>
    </source>
</evidence>
<keyword evidence="7" id="KW-0408">Iron</keyword>
<dbReference type="Pfam" id="PF00593">
    <property type="entry name" value="TonB_dep_Rec_b-barrel"/>
    <property type="match status" value="1"/>
</dbReference>
<evidence type="ECO:0000256" key="12">
    <source>
        <dbReference type="ARBA" id="ARBA00023237"/>
    </source>
</evidence>
<keyword evidence="15" id="KW-0732">Signal</keyword>
<evidence type="ECO:0000256" key="2">
    <source>
        <dbReference type="ARBA" id="ARBA00009810"/>
    </source>
</evidence>
<evidence type="ECO:0000256" key="11">
    <source>
        <dbReference type="ARBA" id="ARBA00023170"/>
    </source>
</evidence>
<evidence type="ECO:0000256" key="1">
    <source>
        <dbReference type="ARBA" id="ARBA00004571"/>
    </source>
</evidence>
<dbReference type="Proteomes" id="UP000735592">
    <property type="component" value="Unassembled WGS sequence"/>
</dbReference>
<keyword evidence="3 13" id="KW-0813">Transport</keyword>
<dbReference type="InterPro" id="IPR039426">
    <property type="entry name" value="TonB-dep_rcpt-like"/>
</dbReference>
<accession>A0ABW9SQ95</accession>
<evidence type="ECO:0000256" key="14">
    <source>
        <dbReference type="RuleBase" id="RU003357"/>
    </source>
</evidence>
<gene>
    <name evidence="18" type="ORF">GM655_13435</name>
</gene>
<evidence type="ECO:0000256" key="4">
    <source>
        <dbReference type="ARBA" id="ARBA00022452"/>
    </source>
</evidence>
<evidence type="ECO:0000259" key="16">
    <source>
        <dbReference type="Pfam" id="PF00593"/>
    </source>
</evidence>
<comment type="subcellular location">
    <subcellularLocation>
        <location evidence="1 13">Cell outer membrane</location>
        <topology evidence="1 13">Multi-pass membrane protein</topology>
    </subcellularLocation>
</comment>
<protein>
    <submittedName>
        <fullName evidence="18">TonB-dependent receptor plug domain-containing protein</fullName>
    </submittedName>
</protein>
<evidence type="ECO:0000256" key="9">
    <source>
        <dbReference type="ARBA" id="ARBA00023077"/>
    </source>
</evidence>
<keyword evidence="11 18" id="KW-0675">Receptor</keyword>
<dbReference type="PANTHER" id="PTHR32552">
    <property type="entry name" value="FERRICHROME IRON RECEPTOR-RELATED"/>
    <property type="match status" value="1"/>
</dbReference>
<keyword evidence="5" id="KW-0410">Iron transport</keyword>
<feature type="chain" id="PRO_5046481890" evidence="15">
    <location>
        <begin position="39"/>
        <end position="702"/>
    </location>
</feature>
<keyword evidence="8" id="KW-0406">Ion transport</keyword>
<sequence>MAPSRRLSSTSSTLSWKSASPATLAIAVALTLSSTAQADDLVMQRVLVDGSRSNPLGVADAASMGSIGQQELAQRSVYRAAEMLEATPGLIVSQHSGEGKANQFYLRGFNLDHGTDLRTTVDDMPVNQRSHAHGQGWTDLNFLIPELAVRLDYKKGPYSATEGDFASAGAVSVVYASRLLQGVASVTGGQTGYARTLLADSVDIERGATQGSLLYALELQHNDGPYTRPDDYQKLNAVLRYSEGYASNGFHAGLMLYRGNWNATDQIPLRAVQAGTLSRYDGIDQSDGGSAHRYSLSGGWRRSSDDSASSVSAYLIASQLALYSNFTYFMEDPQHGDQFAQPDKRVTSGLQASQSWHRHSDNGDASSTITLGLQLQNDNIYNALLRTQARQTLAVTRQDHIVESSAGLYLQQLTRWSDSLRSTAGARFDYYRYDVRSDRAANSGKADDHLLSPSVNLVYSPWQQSEFYANAGNGFHSNDARGTTLHVDPASGEQADRVTPLVRSRGLELGARSNWLPGLQSVVSLYRLDFDSELSFVGDAGTTEAGPPSRRYGIELSHYYKPLRWLSIDLDLAYARARSRGVAAPDDRIAGAIEGTGQLAISVDNGGPYSAALKLRYFGPRPLTEDNSVRSRSSMTLNGRLGWKLGKQLHLALEAYNLTNRRDSAIDYYYASRLQGEAQAVSDVHFHPIEARSLRATLSRRF</sequence>
<dbReference type="Gene3D" id="2.170.130.10">
    <property type="entry name" value="TonB-dependent receptor, plug domain"/>
    <property type="match status" value="1"/>
</dbReference>
<organism evidence="18 19">
    <name type="scientific">Pseudoduganella danionis</name>
    <dbReference type="NCBI Taxonomy" id="1890295"/>
    <lineage>
        <taxon>Bacteria</taxon>
        <taxon>Pseudomonadati</taxon>
        <taxon>Pseudomonadota</taxon>
        <taxon>Betaproteobacteria</taxon>
        <taxon>Burkholderiales</taxon>
        <taxon>Oxalobacteraceae</taxon>
        <taxon>Telluria group</taxon>
        <taxon>Pseudoduganella</taxon>
    </lineage>
</organism>
<evidence type="ECO:0000259" key="17">
    <source>
        <dbReference type="Pfam" id="PF07715"/>
    </source>
</evidence>
<feature type="domain" description="TonB-dependent receptor plug" evidence="17">
    <location>
        <begin position="62"/>
        <end position="170"/>
    </location>
</feature>
<dbReference type="RefSeq" id="WP_155435165.1">
    <property type="nucleotide sequence ID" value="NZ_JBHLXK010000005.1"/>
</dbReference>
<dbReference type="Pfam" id="PF07715">
    <property type="entry name" value="Plug"/>
    <property type="match status" value="1"/>
</dbReference>
<evidence type="ECO:0000256" key="15">
    <source>
        <dbReference type="SAM" id="SignalP"/>
    </source>
</evidence>
<comment type="similarity">
    <text evidence="2 13 14">Belongs to the TonB-dependent receptor family.</text>
</comment>
<comment type="caution">
    <text evidence="18">The sequence shown here is derived from an EMBL/GenBank/DDBJ whole genome shotgun (WGS) entry which is preliminary data.</text>
</comment>
<feature type="domain" description="TonB-dependent receptor-like beta-barrel" evidence="16">
    <location>
        <begin position="225"/>
        <end position="658"/>
    </location>
</feature>
<evidence type="ECO:0000313" key="19">
    <source>
        <dbReference type="Proteomes" id="UP000735592"/>
    </source>
</evidence>
<keyword evidence="6 13" id="KW-0812">Transmembrane</keyword>
<keyword evidence="19" id="KW-1185">Reference proteome</keyword>
<dbReference type="InterPro" id="IPR036942">
    <property type="entry name" value="Beta-barrel_TonB_sf"/>
</dbReference>
<evidence type="ECO:0000256" key="10">
    <source>
        <dbReference type="ARBA" id="ARBA00023136"/>
    </source>
</evidence>
<name>A0ABW9SQ95_9BURK</name>
<dbReference type="PROSITE" id="PS52016">
    <property type="entry name" value="TONB_DEPENDENT_REC_3"/>
    <property type="match status" value="1"/>
</dbReference>
<keyword evidence="9 14" id="KW-0798">TonB box</keyword>
<dbReference type="InterPro" id="IPR000531">
    <property type="entry name" value="Beta-barrel_TonB"/>
</dbReference>
<dbReference type="SUPFAM" id="SSF56935">
    <property type="entry name" value="Porins"/>
    <property type="match status" value="1"/>
</dbReference>
<keyword evidence="4 13" id="KW-1134">Transmembrane beta strand</keyword>
<dbReference type="EMBL" id="WNKW01000003">
    <property type="protein sequence ID" value="MTW33815.1"/>
    <property type="molecule type" value="Genomic_DNA"/>
</dbReference>
<dbReference type="Gene3D" id="2.40.170.20">
    <property type="entry name" value="TonB-dependent receptor, beta-barrel domain"/>
    <property type="match status" value="1"/>
</dbReference>